<dbReference type="GO" id="GO:0034200">
    <property type="term" value="F:D-glycero-beta-D-manno-heptose 1,7-bisphosphate 7-phosphatase activity"/>
    <property type="evidence" value="ECO:0007669"/>
    <property type="project" value="UniProtKB-EC"/>
</dbReference>
<evidence type="ECO:0000256" key="7">
    <source>
        <dbReference type="ARBA" id="ARBA00022723"/>
    </source>
</evidence>
<dbReference type="STRING" id="1199245.A359_07060"/>
<evidence type="ECO:0000313" key="17">
    <source>
        <dbReference type="EMBL" id="AFP85080.1"/>
    </source>
</evidence>
<keyword evidence="18" id="KW-1185">Reference proteome</keyword>
<comment type="similarity">
    <text evidence="11 12">Belongs to the gmhB family.</text>
</comment>
<dbReference type="GO" id="GO:0005737">
    <property type="term" value="C:cytoplasm"/>
    <property type="evidence" value="ECO:0007669"/>
    <property type="project" value="UniProtKB-SubCell"/>
</dbReference>
<dbReference type="GO" id="GO:0046872">
    <property type="term" value="F:metal ion binding"/>
    <property type="evidence" value="ECO:0007669"/>
    <property type="project" value="UniProtKB-KW"/>
</dbReference>
<dbReference type="GO" id="GO:0005975">
    <property type="term" value="P:carbohydrate metabolic process"/>
    <property type="evidence" value="ECO:0007669"/>
    <property type="project" value="InterPro"/>
</dbReference>
<feature type="site" description="Contributes to substrate recognition" evidence="15">
    <location>
        <position position="110"/>
    </location>
</feature>
<feature type="binding site" evidence="16">
    <location>
        <position position="94"/>
    </location>
    <ligand>
        <name>Zn(2+)</name>
        <dbReference type="ChEBI" id="CHEBI:29105"/>
    </ligand>
</feature>
<feature type="binding site" evidence="16">
    <location>
        <position position="137"/>
    </location>
    <ligand>
        <name>Mg(2+)</name>
        <dbReference type="ChEBI" id="CHEBI:18420"/>
    </ligand>
</feature>
<dbReference type="NCBIfam" id="TIGR01662">
    <property type="entry name" value="HAD-SF-IIIA"/>
    <property type="match status" value="1"/>
</dbReference>
<feature type="binding site" evidence="14">
    <location>
        <position position="137"/>
    </location>
    <ligand>
        <name>substrate</name>
    </ligand>
</feature>
<evidence type="ECO:0000256" key="3">
    <source>
        <dbReference type="ARBA" id="ARBA00004496"/>
    </source>
</evidence>
<dbReference type="Proteomes" id="UP000003936">
    <property type="component" value="Chromosome"/>
</dbReference>
<feature type="binding site" evidence="16">
    <location>
        <position position="107"/>
    </location>
    <ligand>
        <name>Zn(2+)</name>
        <dbReference type="ChEBI" id="CHEBI:29105"/>
    </ligand>
</feature>
<dbReference type="PANTHER" id="PTHR42891">
    <property type="entry name" value="D-GLYCERO-BETA-D-MANNO-HEPTOSE-1,7-BISPHOSPHATE 7-PHOSPHATASE"/>
    <property type="match status" value="1"/>
</dbReference>
<dbReference type="NCBIfam" id="TIGR01656">
    <property type="entry name" value="Histidinol-ppas"/>
    <property type="match status" value="1"/>
</dbReference>
<dbReference type="InterPro" id="IPR036412">
    <property type="entry name" value="HAD-like_sf"/>
</dbReference>
<feature type="site" description="Stabilizes the phosphoryl group" evidence="15">
    <location>
        <position position="111"/>
    </location>
</feature>
<comment type="catalytic activity">
    <reaction evidence="1">
        <text>D-glycero-beta-D-manno-heptose 1,7-bisphosphate + H2O = D-glycero-beta-D-manno-heptose 1-phosphate + phosphate</text>
        <dbReference type="Rhea" id="RHEA:28518"/>
        <dbReference type="ChEBI" id="CHEBI:15377"/>
        <dbReference type="ChEBI" id="CHEBI:43474"/>
        <dbReference type="ChEBI" id="CHEBI:60208"/>
        <dbReference type="ChEBI" id="CHEBI:61593"/>
        <dbReference type="EC" id="3.1.3.82"/>
    </reaction>
</comment>
<evidence type="ECO:0000256" key="10">
    <source>
        <dbReference type="ARBA" id="ARBA00023277"/>
    </source>
</evidence>
<dbReference type="InterPro" id="IPR006549">
    <property type="entry name" value="HAD-SF_hydro_IIIA"/>
</dbReference>
<sequence length="197" mass="22153">MTRPVCAIFLDRDGTINADTGYVHEIDNFQFIDGVIKAMQELKKIGFALIVVTNQSGLARGLFSKKQFMRLTAYMKQSLAYFDVHLDAIYFCPHHPKAEVKLLRQECDCRKPKPGMLLKAQSYLHIDMAASYMVGDKLDDMLAGKAAGVGTRVLLCSKKALLVEHARAEADWVIDSLSSLPTEIKKRKIKHNASFIY</sequence>
<gene>
    <name evidence="17" type="ORF">A359_07060</name>
</gene>
<dbReference type="PIRSF" id="PIRSF004682">
    <property type="entry name" value="GmhB"/>
    <property type="match status" value="1"/>
</dbReference>
<dbReference type="NCBIfam" id="TIGR00213">
    <property type="entry name" value="GmhB_yaeD"/>
    <property type="match status" value="1"/>
</dbReference>
<evidence type="ECO:0000256" key="16">
    <source>
        <dbReference type="PIRSR" id="PIRSR004682-4"/>
    </source>
</evidence>
<keyword evidence="16" id="KW-0460">Magnesium</keyword>
<dbReference type="Gene3D" id="3.40.50.1000">
    <property type="entry name" value="HAD superfamily/HAD-like"/>
    <property type="match status" value="1"/>
</dbReference>
<dbReference type="OrthoDB" id="9781367at2"/>
<comment type="cofactor">
    <cofactor evidence="2 16">
        <name>Zn(2+)</name>
        <dbReference type="ChEBI" id="CHEBI:29105"/>
    </cofactor>
</comment>
<evidence type="ECO:0000256" key="12">
    <source>
        <dbReference type="PIRNR" id="PIRNR004682"/>
    </source>
</evidence>
<dbReference type="Pfam" id="PF13242">
    <property type="entry name" value="Hydrolase_like"/>
    <property type="match status" value="1"/>
</dbReference>
<feature type="binding site" evidence="16">
    <location>
        <position position="92"/>
    </location>
    <ligand>
        <name>Zn(2+)</name>
        <dbReference type="ChEBI" id="CHEBI:29105"/>
    </ligand>
</feature>
<evidence type="ECO:0000256" key="11">
    <source>
        <dbReference type="ARBA" id="ARBA00061616"/>
    </source>
</evidence>
<feature type="binding site" evidence="14">
    <location>
        <begin position="53"/>
        <end position="56"/>
    </location>
    <ligand>
        <name>substrate</name>
    </ligand>
</feature>
<dbReference type="InterPro" id="IPR006543">
    <property type="entry name" value="Histidinol-phos"/>
</dbReference>
<dbReference type="UniPathway" id="UPA00356">
    <property type="reaction ID" value="UER00438"/>
</dbReference>
<comment type="subcellular location">
    <subcellularLocation>
        <location evidence="3 12">Cytoplasm</location>
    </subcellularLocation>
</comment>
<dbReference type="GO" id="GO:0097171">
    <property type="term" value="P:ADP-L-glycero-beta-D-manno-heptose biosynthetic process"/>
    <property type="evidence" value="ECO:0007669"/>
    <property type="project" value="UniProtKB-UniPathway"/>
</dbReference>
<feature type="binding site" evidence="14">
    <location>
        <begin position="11"/>
        <end position="13"/>
    </location>
    <ligand>
        <name>substrate</name>
    </ligand>
</feature>
<dbReference type="AlphaFoldDB" id="J3TXT4"/>
<accession>J3TXT4</accession>
<evidence type="ECO:0000256" key="1">
    <source>
        <dbReference type="ARBA" id="ARBA00001226"/>
    </source>
</evidence>
<reference evidence="17 18" key="1">
    <citation type="journal article" date="2012" name="Mol. Biol. Evol.">
        <title>Genome reduction and co-evolution between the primary and secondary bacterial symbionts of psyllids.</title>
        <authorList>
            <person name="Sloan D.B."/>
            <person name="Moran N.A."/>
        </authorList>
    </citation>
    <scope>NUCLEOTIDE SEQUENCE [LARGE SCALE GENOMIC DNA]</scope>
    <source>
        <strain evidence="17">Ceuc_S</strain>
    </source>
</reference>
<comment type="cofactor">
    <cofactor evidence="16">
        <name>Mg(2+)</name>
        <dbReference type="ChEBI" id="CHEBI:18420"/>
    </cofactor>
</comment>
<keyword evidence="10 12" id="KW-0119">Carbohydrate metabolism</keyword>
<feature type="binding site" evidence="14">
    <location>
        <begin position="19"/>
        <end position="22"/>
    </location>
    <ligand>
        <name>substrate</name>
    </ligand>
</feature>
<proteinExistence type="inferred from homology"/>
<dbReference type="EC" id="3.1.3.-" evidence="12"/>
<dbReference type="KEGG" id="sect:A359_07060"/>
<evidence type="ECO:0000313" key="18">
    <source>
        <dbReference type="Proteomes" id="UP000003936"/>
    </source>
</evidence>
<feature type="site" description="Stabilizes the phosphoryl group" evidence="15">
    <location>
        <position position="53"/>
    </location>
</feature>
<evidence type="ECO:0000256" key="15">
    <source>
        <dbReference type="PIRSR" id="PIRSR004682-3"/>
    </source>
</evidence>
<dbReference type="InterPro" id="IPR004446">
    <property type="entry name" value="Heptose_bisP_phosphatase"/>
</dbReference>
<keyword evidence="8 12" id="KW-0378">Hydrolase</keyword>
<evidence type="ECO:0000256" key="9">
    <source>
        <dbReference type="ARBA" id="ARBA00022833"/>
    </source>
</evidence>
<name>J3TXT4_9ENTR</name>
<dbReference type="RefSeq" id="WP_014888377.1">
    <property type="nucleotide sequence ID" value="NC_018419.1"/>
</dbReference>
<dbReference type="HOGENOM" id="CLU_085077_3_0_6"/>
<keyword evidence="6 12" id="KW-0963">Cytoplasm</keyword>
<evidence type="ECO:0000256" key="4">
    <source>
        <dbReference type="ARBA" id="ARBA00004708"/>
    </source>
</evidence>
<feature type="binding site" evidence="16">
    <location>
        <position position="136"/>
    </location>
    <ligand>
        <name>Mg(2+)</name>
        <dbReference type="ChEBI" id="CHEBI:18420"/>
    </ligand>
</feature>
<feature type="binding site" evidence="16">
    <location>
        <position position="11"/>
    </location>
    <ligand>
        <name>Mg(2+)</name>
        <dbReference type="ChEBI" id="CHEBI:18420"/>
    </ligand>
</feature>
<evidence type="ECO:0000256" key="2">
    <source>
        <dbReference type="ARBA" id="ARBA00001947"/>
    </source>
</evidence>
<dbReference type="CDD" id="cd07503">
    <property type="entry name" value="HAD_HisB-N"/>
    <property type="match status" value="1"/>
</dbReference>
<comment type="pathway">
    <text evidence="5">Bacterial outer membrane biogenesis; LPS core biosynthesis.</text>
</comment>
<keyword evidence="9 16" id="KW-0862">Zinc</keyword>
<comment type="pathway">
    <text evidence="4">Nucleotide-sugar biosynthesis; ADP-L-glycero-beta-D-manno-heptose biosynthesis; ADP-L-glycero-beta-D-manno-heptose from D-glycero-beta-D-manno-heptose 7-phosphate: step 2/4.</text>
</comment>
<feature type="binding site" evidence="14">
    <location>
        <begin position="110"/>
        <end position="111"/>
    </location>
    <ligand>
        <name>substrate</name>
    </ligand>
</feature>
<dbReference type="SUPFAM" id="SSF56784">
    <property type="entry name" value="HAD-like"/>
    <property type="match status" value="1"/>
</dbReference>
<dbReference type="PATRIC" id="fig|1199245.3.peg.824"/>
<dbReference type="PANTHER" id="PTHR42891:SF1">
    <property type="entry name" value="D-GLYCERO-BETA-D-MANNO-HEPTOSE-1,7-BISPHOSPHATE 7-PHOSPHATASE"/>
    <property type="match status" value="1"/>
</dbReference>
<feature type="active site" description="Proton donor" evidence="13">
    <location>
        <position position="13"/>
    </location>
</feature>
<feature type="binding site" evidence="16">
    <location>
        <position position="13"/>
    </location>
    <ligand>
        <name>Mg(2+)</name>
        <dbReference type="ChEBI" id="CHEBI:18420"/>
    </ligand>
</feature>
<dbReference type="InterPro" id="IPR023214">
    <property type="entry name" value="HAD_sf"/>
</dbReference>
<evidence type="ECO:0000256" key="8">
    <source>
        <dbReference type="ARBA" id="ARBA00022801"/>
    </source>
</evidence>
<feature type="active site" description="Nucleophile" evidence="13">
    <location>
        <position position="11"/>
    </location>
</feature>
<evidence type="ECO:0000256" key="6">
    <source>
        <dbReference type="ARBA" id="ARBA00022490"/>
    </source>
</evidence>
<organism evidence="17 18">
    <name type="scientific">secondary endosymbiont of Ctenarytaina eucalypti</name>
    <dbReference type="NCBI Taxonomy" id="1199245"/>
    <lineage>
        <taxon>Bacteria</taxon>
        <taxon>Pseudomonadati</taxon>
        <taxon>Pseudomonadota</taxon>
        <taxon>Gammaproteobacteria</taxon>
        <taxon>Enterobacterales</taxon>
        <taxon>Enterobacteriaceae</taxon>
        <taxon>aphid secondary symbionts</taxon>
    </lineage>
</organism>
<keyword evidence="7 16" id="KW-0479">Metal-binding</keyword>
<protein>
    <recommendedName>
        <fullName evidence="12">D,D-heptose 1,7-bisphosphate phosphatase</fullName>
        <ecNumber evidence="12">3.1.3.-</ecNumber>
    </recommendedName>
</protein>
<dbReference type="NCBIfam" id="NF006506">
    <property type="entry name" value="PRK08942.1"/>
    <property type="match status" value="1"/>
</dbReference>
<feature type="binding site" evidence="16">
    <location>
        <position position="109"/>
    </location>
    <ligand>
        <name>Zn(2+)</name>
        <dbReference type="ChEBI" id="CHEBI:29105"/>
    </ligand>
</feature>
<dbReference type="FunFam" id="3.40.50.1000:FF:000037">
    <property type="entry name" value="D,D-heptose 1,7-bisphosphate phosphatase"/>
    <property type="match status" value="1"/>
</dbReference>
<evidence type="ECO:0000256" key="13">
    <source>
        <dbReference type="PIRSR" id="PIRSR004682-1"/>
    </source>
</evidence>
<dbReference type="EMBL" id="CP003546">
    <property type="protein sequence ID" value="AFP85080.1"/>
    <property type="molecule type" value="Genomic_DNA"/>
</dbReference>
<evidence type="ECO:0000256" key="14">
    <source>
        <dbReference type="PIRSR" id="PIRSR004682-2"/>
    </source>
</evidence>
<evidence type="ECO:0000256" key="5">
    <source>
        <dbReference type="ARBA" id="ARBA00004713"/>
    </source>
</evidence>